<dbReference type="PANTHER" id="PTHR43874">
    <property type="entry name" value="TWO-COMPONENT RESPONSE REGULATOR"/>
    <property type="match status" value="1"/>
</dbReference>
<comment type="caution">
    <text evidence="6">The sequence shown here is derived from an EMBL/GenBank/DDBJ whole genome shotgun (WGS) entry which is preliminary data.</text>
</comment>
<dbReference type="InterPro" id="IPR011006">
    <property type="entry name" value="CheY-like_superfamily"/>
</dbReference>
<evidence type="ECO:0000256" key="1">
    <source>
        <dbReference type="ARBA" id="ARBA00023012"/>
    </source>
</evidence>
<evidence type="ECO:0000313" key="7">
    <source>
        <dbReference type="Proteomes" id="UP000447434"/>
    </source>
</evidence>
<evidence type="ECO:0000256" key="2">
    <source>
        <dbReference type="ARBA" id="ARBA00023015"/>
    </source>
</evidence>
<accession>A0A6A4Q6X0</accession>
<comment type="caution">
    <text evidence="4">Lacks conserved residue(s) required for the propagation of feature annotation.</text>
</comment>
<reference evidence="7" key="1">
    <citation type="journal article" date="2020" name="Nat. Commun.">
        <title>Genome sequence of the cluster root forming white lupin.</title>
        <authorList>
            <person name="Hufnagel B."/>
            <person name="Marques A."/>
            <person name="Soriano A."/>
            <person name="Marques L."/>
            <person name="Divol F."/>
            <person name="Doumas P."/>
            <person name="Sallet E."/>
            <person name="Mancinotti D."/>
            <person name="Carrere S."/>
            <person name="Marande W."/>
            <person name="Arribat S."/>
            <person name="Keller J."/>
            <person name="Huneau C."/>
            <person name="Blein T."/>
            <person name="Aime D."/>
            <person name="Laguerre M."/>
            <person name="Taylor J."/>
            <person name="Schubert V."/>
            <person name="Nelson M."/>
            <person name="Geu-Flores F."/>
            <person name="Crespi M."/>
            <person name="Gallardo-Guerrero K."/>
            <person name="Delaux P.-M."/>
            <person name="Salse J."/>
            <person name="Berges H."/>
            <person name="Guyot R."/>
            <person name="Gouzy J."/>
            <person name="Peret B."/>
        </authorList>
    </citation>
    <scope>NUCLEOTIDE SEQUENCE [LARGE SCALE GENOMIC DNA]</scope>
    <source>
        <strain evidence="7">cv. Amiga</strain>
    </source>
</reference>
<dbReference type="AlphaFoldDB" id="A0A6A4Q6X0"/>
<keyword evidence="1" id="KW-0902">Two-component regulatory system</keyword>
<protein>
    <submittedName>
        <fullName evidence="6">Putative response regulator and transcription factor RR-A-type family</fullName>
    </submittedName>
</protein>
<dbReference type="InterPro" id="IPR045279">
    <property type="entry name" value="ARR-like"/>
</dbReference>
<feature type="domain" description="Response regulatory" evidence="5">
    <location>
        <begin position="35"/>
        <end position="114"/>
    </location>
</feature>
<dbReference type="PANTHER" id="PTHR43874:SF1">
    <property type="entry name" value="TWO-COMPONENT RESPONSE REGULATOR-LIKE APRR1"/>
    <property type="match status" value="1"/>
</dbReference>
<evidence type="ECO:0000313" key="6">
    <source>
        <dbReference type="EMBL" id="KAE9609638.1"/>
    </source>
</evidence>
<dbReference type="EMBL" id="WOCE01000007">
    <property type="protein sequence ID" value="KAE9609638.1"/>
    <property type="molecule type" value="Genomic_DNA"/>
</dbReference>
<sequence length="114" mass="12763">MELETESGGLNLNKETNFAGNSNNHDGIIDRSKVRILLCDNDSKSSQEVFTLLMGCSYQVTSVKSVRQVIDALNVEGQHIDIILAEVDLPIEMGMKMLKYIAWDNELRHIPVIS</sequence>
<dbReference type="SUPFAM" id="SSF52172">
    <property type="entry name" value="CheY-like"/>
    <property type="match status" value="1"/>
</dbReference>
<dbReference type="Gene3D" id="3.40.50.2300">
    <property type="match status" value="1"/>
</dbReference>
<dbReference type="Proteomes" id="UP000447434">
    <property type="component" value="Chromosome 7"/>
</dbReference>
<dbReference type="PROSITE" id="PS50110">
    <property type="entry name" value="RESPONSE_REGULATORY"/>
    <property type="match status" value="1"/>
</dbReference>
<dbReference type="OrthoDB" id="60033at2759"/>
<proteinExistence type="predicted"/>
<keyword evidence="7" id="KW-1185">Reference proteome</keyword>
<dbReference type="GO" id="GO:0000160">
    <property type="term" value="P:phosphorelay signal transduction system"/>
    <property type="evidence" value="ECO:0007669"/>
    <property type="project" value="UniProtKB-KW"/>
</dbReference>
<gene>
    <name evidence="6" type="ORF">Lalb_Chr07g0178171</name>
</gene>
<evidence type="ECO:0000256" key="4">
    <source>
        <dbReference type="PROSITE-ProRule" id="PRU00169"/>
    </source>
</evidence>
<evidence type="ECO:0000259" key="5">
    <source>
        <dbReference type="PROSITE" id="PS50110"/>
    </source>
</evidence>
<name>A0A6A4Q6X0_LUPAL</name>
<organism evidence="6 7">
    <name type="scientific">Lupinus albus</name>
    <name type="common">White lupine</name>
    <name type="synonym">Lupinus termis</name>
    <dbReference type="NCBI Taxonomy" id="3870"/>
    <lineage>
        <taxon>Eukaryota</taxon>
        <taxon>Viridiplantae</taxon>
        <taxon>Streptophyta</taxon>
        <taxon>Embryophyta</taxon>
        <taxon>Tracheophyta</taxon>
        <taxon>Spermatophyta</taxon>
        <taxon>Magnoliopsida</taxon>
        <taxon>eudicotyledons</taxon>
        <taxon>Gunneridae</taxon>
        <taxon>Pentapetalae</taxon>
        <taxon>rosids</taxon>
        <taxon>fabids</taxon>
        <taxon>Fabales</taxon>
        <taxon>Fabaceae</taxon>
        <taxon>Papilionoideae</taxon>
        <taxon>50 kb inversion clade</taxon>
        <taxon>genistoids sensu lato</taxon>
        <taxon>core genistoids</taxon>
        <taxon>Genisteae</taxon>
        <taxon>Lupinus</taxon>
    </lineage>
</organism>
<keyword evidence="2" id="KW-0805">Transcription regulation</keyword>
<dbReference type="GO" id="GO:0009736">
    <property type="term" value="P:cytokinin-activated signaling pathway"/>
    <property type="evidence" value="ECO:0007669"/>
    <property type="project" value="InterPro"/>
</dbReference>
<keyword evidence="3" id="KW-0804">Transcription</keyword>
<dbReference type="InterPro" id="IPR001789">
    <property type="entry name" value="Sig_transdc_resp-reg_receiver"/>
</dbReference>
<evidence type="ECO:0000256" key="3">
    <source>
        <dbReference type="ARBA" id="ARBA00023163"/>
    </source>
</evidence>